<keyword evidence="1" id="KW-0812">Transmembrane</keyword>
<evidence type="ECO:0000313" key="3">
    <source>
        <dbReference type="EMBL" id="KAH3821305.1"/>
    </source>
</evidence>
<keyword evidence="1" id="KW-1133">Transmembrane helix</keyword>
<proteinExistence type="predicted"/>
<reference evidence="3" key="2">
    <citation type="submission" date="2020-11" db="EMBL/GenBank/DDBJ databases">
        <authorList>
            <person name="McCartney M.A."/>
            <person name="Auch B."/>
            <person name="Kono T."/>
            <person name="Mallez S."/>
            <person name="Becker A."/>
            <person name="Gohl D.M."/>
            <person name="Silverstein K.A.T."/>
            <person name="Koren S."/>
            <person name="Bechman K.B."/>
            <person name="Herman A."/>
            <person name="Abrahante J.E."/>
            <person name="Garbe J."/>
        </authorList>
    </citation>
    <scope>NUCLEOTIDE SEQUENCE</scope>
    <source>
        <strain evidence="3">Duluth1</strain>
        <tissue evidence="3">Whole animal</tissue>
    </source>
</reference>
<gene>
    <name evidence="3" type="ORF">DPMN_123068</name>
</gene>
<reference evidence="3" key="1">
    <citation type="journal article" date="2019" name="bioRxiv">
        <title>The Genome of the Zebra Mussel, Dreissena polymorpha: A Resource for Invasive Species Research.</title>
        <authorList>
            <person name="McCartney M.A."/>
            <person name="Auch B."/>
            <person name="Kono T."/>
            <person name="Mallez S."/>
            <person name="Zhang Y."/>
            <person name="Obille A."/>
            <person name="Becker A."/>
            <person name="Abrahante J.E."/>
            <person name="Garbe J."/>
            <person name="Badalamenti J.P."/>
            <person name="Herman A."/>
            <person name="Mangelson H."/>
            <person name="Liachko I."/>
            <person name="Sullivan S."/>
            <person name="Sone E.D."/>
            <person name="Koren S."/>
            <person name="Silverstein K.A.T."/>
            <person name="Beckman K.B."/>
            <person name="Gohl D.M."/>
        </authorList>
    </citation>
    <scope>NUCLEOTIDE SEQUENCE</scope>
    <source>
        <strain evidence="3">Duluth1</strain>
        <tissue evidence="3">Whole animal</tissue>
    </source>
</reference>
<evidence type="ECO:0000256" key="2">
    <source>
        <dbReference type="SAM" id="SignalP"/>
    </source>
</evidence>
<sequence>MYAIFGTILLFSLIHTVFCSVRCYTANQTFENCEELCCRNDKSDYEYCCHEVLEPAVWPIYLFITLGATGSSCIIAYILYRVCKNNGVSP</sequence>
<evidence type="ECO:0000256" key="1">
    <source>
        <dbReference type="SAM" id="Phobius"/>
    </source>
</evidence>
<dbReference type="Proteomes" id="UP000828390">
    <property type="component" value="Unassembled WGS sequence"/>
</dbReference>
<evidence type="ECO:0000313" key="4">
    <source>
        <dbReference type="Proteomes" id="UP000828390"/>
    </source>
</evidence>
<feature type="signal peptide" evidence="2">
    <location>
        <begin position="1"/>
        <end position="19"/>
    </location>
</feature>
<accession>A0A9D4GQL4</accession>
<feature type="chain" id="PRO_5038833269" evidence="2">
    <location>
        <begin position="20"/>
        <end position="90"/>
    </location>
</feature>
<organism evidence="3 4">
    <name type="scientific">Dreissena polymorpha</name>
    <name type="common">Zebra mussel</name>
    <name type="synonym">Mytilus polymorpha</name>
    <dbReference type="NCBI Taxonomy" id="45954"/>
    <lineage>
        <taxon>Eukaryota</taxon>
        <taxon>Metazoa</taxon>
        <taxon>Spiralia</taxon>
        <taxon>Lophotrochozoa</taxon>
        <taxon>Mollusca</taxon>
        <taxon>Bivalvia</taxon>
        <taxon>Autobranchia</taxon>
        <taxon>Heteroconchia</taxon>
        <taxon>Euheterodonta</taxon>
        <taxon>Imparidentia</taxon>
        <taxon>Neoheterodontei</taxon>
        <taxon>Myida</taxon>
        <taxon>Dreissenoidea</taxon>
        <taxon>Dreissenidae</taxon>
        <taxon>Dreissena</taxon>
    </lineage>
</organism>
<keyword evidence="4" id="KW-1185">Reference proteome</keyword>
<feature type="transmembrane region" description="Helical" evidence="1">
    <location>
        <begin position="60"/>
        <end position="80"/>
    </location>
</feature>
<dbReference type="AlphaFoldDB" id="A0A9D4GQL4"/>
<protein>
    <submittedName>
        <fullName evidence="3">Uncharacterized protein</fullName>
    </submittedName>
</protein>
<keyword evidence="2" id="KW-0732">Signal</keyword>
<keyword evidence="1" id="KW-0472">Membrane</keyword>
<comment type="caution">
    <text evidence="3">The sequence shown here is derived from an EMBL/GenBank/DDBJ whole genome shotgun (WGS) entry which is preliminary data.</text>
</comment>
<name>A0A9D4GQL4_DREPO</name>
<dbReference type="EMBL" id="JAIWYP010000005">
    <property type="protein sequence ID" value="KAH3821305.1"/>
    <property type="molecule type" value="Genomic_DNA"/>
</dbReference>